<dbReference type="InterPro" id="IPR052748">
    <property type="entry name" value="ISR_Activator"/>
</dbReference>
<evidence type="ECO:0000256" key="1">
    <source>
        <dbReference type="SAM" id="MobiDB-lite"/>
    </source>
</evidence>
<dbReference type="AlphaFoldDB" id="A0A8H7VBB8"/>
<dbReference type="OrthoDB" id="2384430at2759"/>
<dbReference type="PANTHER" id="PTHR45011:SF1">
    <property type="entry name" value="DAP3-BINDING CELL DEATH ENHANCER 1"/>
    <property type="match status" value="1"/>
</dbReference>
<sequence>MEAIKNYTCAANQGAQDAQYRLGYIYYTGRPGVDIDGGKAFYWFQKASETTAFVPKLTWLDDAIPKDETYSRDKAQLKLARMYRNGFGVTSNKHMALYWHTKAAESENGSAQYDLALYYFEENLSGSRKLSLKWIQKAAFSTSDDDESDDESYSDISVYEPSDLENEEDEGSQQDSAQNSLQELKNQAKNSDWKARNKLGEELLKHHGDEVQSYNLFSTCASWGSIRGTYNLANCYYKGIGTEMNQRKAFTTFKRSAQHGEIDAQIMVGNFYRYGYGDLSIDYARAKYWYLKAAKTGHAKAQYELGNLYLVENYKDKHVSKAFSWFSKSAKQGNSDAQYKVGACYLEGFGVQKDYYKARAEFLLAIEGDNIDALLSIGMMYQKGLGVTIDYKQALKYYETAAEKDYDKAFLSIKNLKDIMRKEQSDSQKSVFKSGTEQFLHVGDLINALPDTDKVGASSSDKVRIIEERKESAVFLHVENHGIKVTEDRKYATNAIFNNDRGSTVYRTEEESAKFMHVEDTSIKIAEARKQSAVFMHVEDTSSNVSGKNGQPAHFFHVENTEIRVTKNNIYDRFGFLIIQEEYPQGISDFKEYYAAN</sequence>
<accession>A0A8H7VBB8</accession>
<dbReference type="EMBL" id="JAEPRD010000021">
    <property type="protein sequence ID" value="KAG2208149.1"/>
    <property type="molecule type" value="Genomic_DNA"/>
</dbReference>
<evidence type="ECO:0008006" key="4">
    <source>
        <dbReference type="Google" id="ProtNLM"/>
    </source>
</evidence>
<comment type="caution">
    <text evidence="2">The sequence shown here is derived from an EMBL/GenBank/DDBJ whole genome shotgun (WGS) entry which is preliminary data.</text>
</comment>
<dbReference type="InterPro" id="IPR011990">
    <property type="entry name" value="TPR-like_helical_dom_sf"/>
</dbReference>
<organism evidence="2 3">
    <name type="scientific">Mucor saturninus</name>
    <dbReference type="NCBI Taxonomy" id="64648"/>
    <lineage>
        <taxon>Eukaryota</taxon>
        <taxon>Fungi</taxon>
        <taxon>Fungi incertae sedis</taxon>
        <taxon>Mucoromycota</taxon>
        <taxon>Mucoromycotina</taxon>
        <taxon>Mucoromycetes</taxon>
        <taxon>Mucorales</taxon>
        <taxon>Mucorineae</taxon>
        <taxon>Mucoraceae</taxon>
        <taxon>Mucor</taxon>
    </lineage>
</organism>
<keyword evidence="3" id="KW-1185">Reference proteome</keyword>
<dbReference type="Gene3D" id="1.25.40.10">
    <property type="entry name" value="Tetratricopeptide repeat domain"/>
    <property type="match status" value="3"/>
</dbReference>
<proteinExistence type="predicted"/>
<feature type="region of interest" description="Disordered" evidence="1">
    <location>
        <begin position="161"/>
        <end position="191"/>
    </location>
</feature>
<dbReference type="SMART" id="SM00671">
    <property type="entry name" value="SEL1"/>
    <property type="match status" value="8"/>
</dbReference>
<dbReference type="Pfam" id="PF08238">
    <property type="entry name" value="Sel1"/>
    <property type="match status" value="8"/>
</dbReference>
<dbReference type="SUPFAM" id="SSF81901">
    <property type="entry name" value="HCP-like"/>
    <property type="match status" value="2"/>
</dbReference>
<reference evidence="2" key="1">
    <citation type="submission" date="2020-12" db="EMBL/GenBank/DDBJ databases">
        <title>Metabolic potential, ecology and presence of endohyphal bacteria is reflected in genomic diversity of Mucoromycotina.</title>
        <authorList>
            <person name="Muszewska A."/>
            <person name="Okrasinska A."/>
            <person name="Steczkiewicz K."/>
            <person name="Drgas O."/>
            <person name="Orlowska M."/>
            <person name="Perlinska-Lenart U."/>
            <person name="Aleksandrzak-Piekarczyk T."/>
            <person name="Szatraj K."/>
            <person name="Zielenkiewicz U."/>
            <person name="Pilsyk S."/>
            <person name="Malc E."/>
            <person name="Mieczkowski P."/>
            <person name="Kruszewska J.S."/>
            <person name="Biernat P."/>
            <person name="Pawlowska J."/>
        </authorList>
    </citation>
    <scope>NUCLEOTIDE SEQUENCE</scope>
    <source>
        <strain evidence="2">WA0000017839</strain>
    </source>
</reference>
<gene>
    <name evidence="2" type="ORF">INT47_010511</name>
</gene>
<feature type="compositionally biased region" description="Polar residues" evidence="1">
    <location>
        <begin position="173"/>
        <end position="190"/>
    </location>
</feature>
<name>A0A8H7VBB8_9FUNG</name>
<evidence type="ECO:0000313" key="2">
    <source>
        <dbReference type="EMBL" id="KAG2208149.1"/>
    </source>
</evidence>
<protein>
    <recommendedName>
        <fullName evidence="4">Sel1 repeat family protein</fullName>
    </recommendedName>
</protein>
<dbReference type="Proteomes" id="UP000603453">
    <property type="component" value="Unassembled WGS sequence"/>
</dbReference>
<evidence type="ECO:0000313" key="3">
    <source>
        <dbReference type="Proteomes" id="UP000603453"/>
    </source>
</evidence>
<feature type="compositionally biased region" description="Acidic residues" evidence="1">
    <location>
        <begin position="162"/>
        <end position="172"/>
    </location>
</feature>
<dbReference type="InterPro" id="IPR006597">
    <property type="entry name" value="Sel1-like"/>
</dbReference>
<dbReference type="PANTHER" id="PTHR45011">
    <property type="entry name" value="DAP3-BINDING CELL DEATH ENHANCER 1"/>
    <property type="match status" value="1"/>
</dbReference>